<name>A0A034WQ26_BACDO</name>
<evidence type="ECO:0000256" key="1">
    <source>
        <dbReference type="SAM" id="SignalP"/>
    </source>
</evidence>
<accession>A0A034WQ26</accession>
<dbReference type="AlphaFoldDB" id="A0A034WQ26"/>
<dbReference type="OrthoDB" id="7882129at2759"/>
<protein>
    <recommendedName>
        <fullName evidence="3">Protein G12</fullName>
    </recommendedName>
</protein>
<reference evidence="2" key="1">
    <citation type="journal article" date="2014" name="BMC Genomics">
        <title>Characterizing the developmental transcriptome of the oriental fruit fly, Bactrocera dorsalis (Diptera: Tephritidae) through comparative genomic analysis with Drosophila melanogaster utilizing modENCODE datasets.</title>
        <authorList>
            <person name="Geib S.M."/>
            <person name="Calla B."/>
            <person name="Hall B."/>
            <person name="Hou S."/>
            <person name="Manoukis N.C."/>
        </authorList>
    </citation>
    <scope>NUCLEOTIDE SEQUENCE</scope>
    <source>
        <strain evidence="2">Punador</strain>
    </source>
</reference>
<keyword evidence="1" id="KW-0732">Signal</keyword>
<dbReference type="Pfam" id="PF06757">
    <property type="entry name" value="Ins_allergen_rp"/>
    <property type="match status" value="1"/>
</dbReference>
<dbReference type="InterPro" id="IPR010629">
    <property type="entry name" value="Ins_allergen"/>
</dbReference>
<feature type="chain" id="PRO_5001562988" description="Protein G12" evidence="1">
    <location>
        <begin position="20"/>
        <end position="245"/>
    </location>
</feature>
<feature type="signal peptide" evidence="1">
    <location>
        <begin position="1"/>
        <end position="19"/>
    </location>
</feature>
<evidence type="ECO:0000313" key="2">
    <source>
        <dbReference type="EMBL" id="JAC56709.1"/>
    </source>
</evidence>
<sequence>MLKIFTLLILCLWISQGEAHREFPIYFEPLNACDDTTTTYQLCRDFRDIRNLIDANTLVYYISQGYYNDKAFRNAMDFIKTDQFQSVSQQLADSSVYQTVLKHFSDAGVNTETISSISNIFNCLMISIPEYGDEAEFTNGEMSKIVLESRSLNDIVQNLVKEIPKSKLRHLLREKMYESREFANFYRVLRSRSFRHDVNRLLKSYTTRYPINVLKRHNIDLQKLLEYAYKIIDLTKKLNCGHRLI</sequence>
<dbReference type="PANTHER" id="PTHR21163">
    <property type="entry name" value="PROTEIN G12"/>
    <property type="match status" value="1"/>
</dbReference>
<evidence type="ECO:0008006" key="3">
    <source>
        <dbReference type="Google" id="ProtNLM"/>
    </source>
</evidence>
<dbReference type="PANTHER" id="PTHR21163:SF0">
    <property type="entry name" value="GH08205P-RELATED"/>
    <property type="match status" value="1"/>
</dbReference>
<organism evidence="2">
    <name type="scientific">Bactrocera dorsalis</name>
    <name type="common">Oriental fruit fly</name>
    <name type="synonym">Dacus dorsalis</name>
    <dbReference type="NCBI Taxonomy" id="27457"/>
    <lineage>
        <taxon>Eukaryota</taxon>
        <taxon>Metazoa</taxon>
        <taxon>Ecdysozoa</taxon>
        <taxon>Arthropoda</taxon>
        <taxon>Hexapoda</taxon>
        <taxon>Insecta</taxon>
        <taxon>Pterygota</taxon>
        <taxon>Neoptera</taxon>
        <taxon>Endopterygota</taxon>
        <taxon>Diptera</taxon>
        <taxon>Brachycera</taxon>
        <taxon>Muscomorpha</taxon>
        <taxon>Tephritoidea</taxon>
        <taxon>Tephritidae</taxon>
        <taxon>Bactrocera</taxon>
        <taxon>Bactrocera</taxon>
    </lineage>
</organism>
<dbReference type="EMBL" id="GAKP01002243">
    <property type="protein sequence ID" value="JAC56709.1"/>
    <property type="molecule type" value="Transcribed_RNA"/>
</dbReference>
<proteinExistence type="predicted"/>